<protein>
    <submittedName>
        <fullName evidence="3">Uncharacterized protein</fullName>
    </submittedName>
</protein>
<evidence type="ECO:0000313" key="3">
    <source>
        <dbReference type="EMBL" id="ACU73088.1"/>
    </source>
</evidence>
<dbReference type="InParanoid" id="C7QI43"/>
<accession>C7QI43</accession>
<keyword evidence="2" id="KW-1133">Transmembrane helix</keyword>
<dbReference type="KEGG" id="cai:Caci_4224"/>
<dbReference type="HOGENOM" id="CLU_017313_0_0_11"/>
<feature type="region of interest" description="Disordered" evidence="1">
    <location>
        <begin position="1"/>
        <end position="21"/>
    </location>
</feature>
<dbReference type="EMBL" id="CP001700">
    <property type="protein sequence ID" value="ACU73088.1"/>
    <property type="molecule type" value="Genomic_DNA"/>
</dbReference>
<reference evidence="3 4" key="1">
    <citation type="journal article" date="2009" name="Stand. Genomic Sci.">
        <title>Complete genome sequence of Catenulispora acidiphila type strain (ID 139908).</title>
        <authorList>
            <person name="Copeland A."/>
            <person name="Lapidus A."/>
            <person name="Glavina Del Rio T."/>
            <person name="Nolan M."/>
            <person name="Lucas S."/>
            <person name="Chen F."/>
            <person name="Tice H."/>
            <person name="Cheng J.F."/>
            <person name="Bruce D."/>
            <person name="Goodwin L."/>
            <person name="Pitluck S."/>
            <person name="Mikhailova N."/>
            <person name="Pati A."/>
            <person name="Ivanova N."/>
            <person name="Mavromatis K."/>
            <person name="Chen A."/>
            <person name="Palaniappan K."/>
            <person name="Chain P."/>
            <person name="Land M."/>
            <person name="Hauser L."/>
            <person name="Chang Y.J."/>
            <person name="Jeffries C.D."/>
            <person name="Chertkov O."/>
            <person name="Brettin T."/>
            <person name="Detter J.C."/>
            <person name="Han C."/>
            <person name="Ali Z."/>
            <person name="Tindall B.J."/>
            <person name="Goker M."/>
            <person name="Bristow J."/>
            <person name="Eisen J.A."/>
            <person name="Markowitz V."/>
            <person name="Hugenholtz P."/>
            <person name="Kyrpides N.C."/>
            <person name="Klenk H.P."/>
        </authorList>
    </citation>
    <scope>NUCLEOTIDE SEQUENCE [LARGE SCALE GENOMIC DNA]</scope>
    <source>
        <strain evidence="4">DSM 44928 / JCM 14897 / NBRC 102108 / NRRL B-24433 / ID139908</strain>
    </source>
</reference>
<evidence type="ECO:0000313" key="4">
    <source>
        <dbReference type="Proteomes" id="UP000000851"/>
    </source>
</evidence>
<evidence type="ECO:0000256" key="1">
    <source>
        <dbReference type="SAM" id="MobiDB-lite"/>
    </source>
</evidence>
<dbReference type="RefSeq" id="WP_015792817.1">
    <property type="nucleotide sequence ID" value="NC_013131.1"/>
</dbReference>
<organism evidence="3 4">
    <name type="scientific">Catenulispora acidiphila (strain DSM 44928 / JCM 14897 / NBRC 102108 / NRRL B-24433 / ID139908)</name>
    <dbReference type="NCBI Taxonomy" id="479433"/>
    <lineage>
        <taxon>Bacteria</taxon>
        <taxon>Bacillati</taxon>
        <taxon>Actinomycetota</taxon>
        <taxon>Actinomycetes</taxon>
        <taxon>Catenulisporales</taxon>
        <taxon>Catenulisporaceae</taxon>
        <taxon>Catenulispora</taxon>
    </lineage>
</organism>
<keyword evidence="2" id="KW-0812">Transmembrane</keyword>
<dbReference type="AlphaFoldDB" id="C7QI43"/>
<name>C7QI43_CATAD</name>
<sequence length="664" mass="69220">MRTDVLPGQANPPGSRGGPESAAALESALVLHYPRLVRLAYMALPGEGERHHRALTAHGIVQNTLPRTELPPALRSLTARLPIPKPRRRTRHVPGVANDAATDAAYSTLRLAVLREVLWAPRRRWPGFLALVLRPRVWGLRLFPVGGGSEELRLASALRDADPVARAAYVLLTLEGLTNRQAEAELAAAGAENCRSGVAAGQRMALMYPAQVALSGEFDPCTLRTGPVDLPRRRRRIRLAAAVLACGVLGAGTAFAVSLVGSGGGDGHPGAAATPSVVATPHGTVTLASVPADLWLHTARLDFSAWSDRSQSGADGAAVDQALAAWTGSEPGVAQAGPGTSAEAPVAPVRLLWNGRLDGATVVLLADATRLARYTRPDHPSAADPVRLDVARADDSDVTSAGAVLLRSTAAGDRWLVAPWVVEVTTRDFRQPNTLARTVGVVNGVTAEVPRPPASGCASWPALQLRSSPLVAEHHAFLLTDLGGVTGAHLTFTPAPSHAAAQSPREATGSDALVALSRLACGLPALRNQDTKQVNTWEFALQPLPQGQGTATWVCTRADHWDGTGSTATEFLAPGSAPAEQTGAQAQGRACSRFSQHIVADTRWRSPQGKQYLLVAGSRHVTSVQVGSATVAVPDHTAALPGAGASPTITGVLDIGGTVSPLAR</sequence>
<keyword evidence="2" id="KW-0472">Membrane</keyword>
<gene>
    <name evidence="3" type="ordered locus">Caci_4224</name>
</gene>
<dbReference type="Proteomes" id="UP000000851">
    <property type="component" value="Chromosome"/>
</dbReference>
<dbReference type="eggNOG" id="ENOG5033RDI">
    <property type="taxonomic scope" value="Bacteria"/>
</dbReference>
<proteinExistence type="predicted"/>
<keyword evidence="4" id="KW-1185">Reference proteome</keyword>
<evidence type="ECO:0000256" key="2">
    <source>
        <dbReference type="SAM" id="Phobius"/>
    </source>
</evidence>
<feature type="transmembrane region" description="Helical" evidence="2">
    <location>
        <begin position="239"/>
        <end position="260"/>
    </location>
</feature>